<dbReference type="PANTHER" id="PTHR12231:SF253">
    <property type="entry name" value="DPR-INTERACTING PROTEIN ETA, ISOFORM B-RELATED"/>
    <property type="match status" value="1"/>
</dbReference>
<dbReference type="InterPro" id="IPR013098">
    <property type="entry name" value="Ig_I-set"/>
</dbReference>
<feature type="domain" description="Ig-like" evidence="7">
    <location>
        <begin position="23"/>
        <end position="117"/>
    </location>
</feature>
<dbReference type="InterPro" id="IPR051170">
    <property type="entry name" value="Neural/epithelial_adhesion"/>
</dbReference>
<evidence type="ECO:0000256" key="5">
    <source>
        <dbReference type="SAM" id="MobiDB-lite"/>
    </source>
</evidence>
<dbReference type="SUPFAM" id="SSF48726">
    <property type="entry name" value="Immunoglobulin"/>
    <property type="match status" value="2"/>
</dbReference>
<keyword evidence="1 6" id="KW-0732">Signal</keyword>
<dbReference type="PANTHER" id="PTHR12231">
    <property type="entry name" value="CTX-RELATED TYPE I TRANSMEMBRANE PROTEIN"/>
    <property type="match status" value="1"/>
</dbReference>
<dbReference type="SMART" id="SM00408">
    <property type="entry name" value="IGc2"/>
    <property type="match status" value="2"/>
</dbReference>
<dbReference type="InterPro" id="IPR007110">
    <property type="entry name" value="Ig-like_dom"/>
</dbReference>
<dbReference type="Proteomes" id="UP001164746">
    <property type="component" value="Chromosome 3"/>
</dbReference>
<sequence length="331" mass="37369">MRSRTGLPLVIFVVLFAVFGLEPSFDVPVINVTVQESDVAILPCSVDYLGDHKVVWTDQWSTLLTLDDRRIIDDPRISIERPYTRDWNLHIRKVTYNDRGQYTCQINTNPVKTKTVMLNVLVTLVCNVTGVPTPEVTWYKLPNEGLHSSKERLDLEPGLFTNIDSCAYTLQQTDYILPDSSDARNIIGYGFLELDVPPEVNLPTKRIGQYAGRETILDCEITAYPHGPDDFGEYICFALNTIGQDRETMLLYEQIPKKTSKTPDDTEIRRQGNDDWTDGNGFLTSVTRGPNIPGGGSRHPNRPYQPVSMKFRSNVIKMTCVKLHGAKTLVS</sequence>
<evidence type="ECO:0000259" key="7">
    <source>
        <dbReference type="PROSITE" id="PS50835"/>
    </source>
</evidence>
<dbReference type="InterPro" id="IPR003599">
    <property type="entry name" value="Ig_sub"/>
</dbReference>
<evidence type="ECO:0000256" key="3">
    <source>
        <dbReference type="ARBA" id="ARBA00023157"/>
    </source>
</evidence>
<dbReference type="Pfam" id="PF07679">
    <property type="entry name" value="I-set"/>
    <property type="match status" value="1"/>
</dbReference>
<accession>A0ABY7DQ83</accession>
<evidence type="ECO:0000313" key="8">
    <source>
        <dbReference type="EMBL" id="WAQ98835.1"/>
    </source>
</evidence>
<reference evidence="8" key="1">
    <citation type="submission" date="2022-11" db="EMBL/GenBank/DDBJ databases">
        <title>Centuries of genome instability and evolution in soft-shell clam transmissible cancer (bioRxiv).</title>
        <authorList>
            <person name="Hart S.F.M."/>
            <person name="Yonemitsu M.A."/>
            <person name="Giersch R.M."/>
            <person name="Beal B.F."/>
            <person name="Arriagada G."/>
            <person name="Davis B.W."/>
            <person name="Ostrander E.A."/>
            <person name="Goff S.P."/>
            <person name="Metzger M.J."/>
        </authorList>
    </citation>
    <scope>NUCLEOTIDE SEQUENCE</scope>
    <source>
        <strain evidence="8">MELC-2E11</strain>
        <tissue evidence="8">Siphon/mantle</tissue>
    </source>
</reference>
<feature type="region of interest" description="Disordered" evidence="5">
    <location>
        <begin position="258"/>
        <end position="280"/>
    </location>
</feature>
<evidence type="ECO:0000256" key="6">
    <source>
        <dbReference type="SAM" id="SignalP"/>
    </source>
</evidence>
<keyword evidence="2" id="KW-0677">Repeat</keyword>
<feature type="signal peptide" evidence="6">
    <location>
        <begin position="1"/>
        <end position="20"/>
    </location>
</feature>
<evidence type="ECO:0000256" key="4">
    <source>
        <dbReference type="ARBA" id="ARBA00023319"/>
    </source>
</evidence>
<keyword evidence="3" id="KW-1015">Disulfide bond</keyword>
<keyword evidence="4" id="KW-0393">Immunoglobulin domain</keyword>
<dbReference type="InterPro" id="IPR036179">
    <property type="entry name" value="Ig-like_dom_sf"/>
</dbReference>
<dbReference type="Gene3D" id="2.60.40.10">
    <property type="entry name" value="Immunoglobulins"/>
    <property type="match status" value="2"/>
</dbReference>
<feature type="chain" id="PRO_5046094077" evidence="6">
    <location>
        <begin position="21"/>
        <end position="331"/>
    </location>
</feature>
<dbReference type="PROSITE" id="PS50835">
    <property type="entry name" value="IG_LIKE"/>
    <property type="match status" value="1"/>
</dbReference>
<protein>
    <submittedName>
        <fullName evidence="8">LSAMP-like protein</fullName>
    </submittedName>
</protein>
<feature type="compositionally biased region" description="Basic and acidic residues" evidence="5">
    <location>
        <begin position="261"/>
        <end position="273"/>
    </location>
</feature>
<evidence type="ECO:0000256" key="2">
    <source>
        <dbReference type="ARBA" id="ARBA00022737"/>
    </source>
</evidence>
<dbReference type="InterPro" id="IPR013783">
    <property type="entry name" value="Ig-like_fold"/>
</dbReference>
<evidence type="ECO:0000256" key="1">
    <source>
        <dbReference type="ARBA" id="ARBA00022729"/>
    </source>
</evidence>
<dbReference type="EMBL" id="CP111014">
    <property type="protein sequence ID" value="WAQ98835.1"/>
    <property type="molecule type" value="Genomic_DNA"/>
</dbReference>
<organism evidence="8 9">
    <name type="scientific">Mya arenaria</name>
    <name type="common">Soft-shell clam</name>
    <dbReference type="NCBI Taxonomy" id="6604"/>
    <lineage>
        <taxon>Eukaryota</taxon>
        <taxon>Metazoa</taxon>
        <taxon>Spiralia</taxon>
        <taxon>Lophotrochozoa</taxon>
        <taxon>Mollusca</taxon>
        <taxon>Bivalvia</taxon>
        <taxon>Autobranchia</taxon>
        <taxon>Heteroconchia</taxon>
        <taxon>Euheterodonta</taxon>
        <taxon>Imparidentia</taxon>
        <taxon>Neoheterodontei</taxon>
        <taxon>Myida</taxon>
        <taxon>Myoidea</taxon>
        <taxon>Myidae</taxon>
        <taxon>Mya</taxon>
    </lineage>
</organism>
<dbReference type="InterPro" id="IPR003598">
    <property type="entry name" value="Ig_sub2"/>
</dbReference>
<keyword evidence="9" id="KW-1185">Reference proteome</keyword>
<evidence type="ECO:0000313" key="9">
    <source>
        <dbReference type="Proteomes" id="UP001164746"/>
    </source>
</evidence>
<proteinExistence type="predicted"/>
<gene>
    <name evidence="8" type="ORF">MAR_023208</name>
</gene>
<dbReference type="SMART" id="SM00409">
    <property type="entry name" value="IG"/>
    <property type="match status" value="1"/>
</dbReference>
<name>A0ABY7DQ83_MYAAR</name>